<evidence type="ECO:0000256" key="1">
    <source>
        <dbReference type="SAM" id="SignalP"/>
    </source>
</evidence>
<protein>
    <recommendedName>
        <fullName evidence="4">Secreted protein</fullName>
    </recommendedName>
</protein>
<comment type="caution">
    <text evidence="2">The sequence shown here is derived from an EMBL/GenBank/DDBJ whole genome shotgun (WGS) entry which is preliminary data.</text>
</comment>
<feature type="chain" id="PRO_5043564351" description="Secreted protein" evidence="1">
    <location>
        <begin position="25"/>
        <end position="105"/>
    </location>
</feature>
<feature type="signal peptide" evidence="1">
    <location>
        <begin position="1"/>
        <end position="24"/>
    </location>
</feature>
<accession>A0AAW0B9Q7</accession>
<dbReference type="EMBL" id="JAWWNJ010000037">
    <property type="protein sequence ID" value="KAK7022384.1"/>
    <property type="molecule type" value="Genomic_DNA"/>
</dbReference>
<reference evidence="2 3" key="1">
    <citation type="journal article" date="2024" name="J Genomics">
        <title>Draft genome sequencing and assembly of Favolaschia claudopus CIRM-BRFM 2984 isolated from oak limbs.</title>
        <authorList>
            <person name="Navarro D."/>
            <person name="Drula E."/>
            <person name="Chaduli D."/>
            <person name="Cazenave R."/>
            <person name="Ahrendt S."/>
            <person name="Wang J."/>
            <person name="Lipzen A."/>
            <person name="Daum C."/>
            <person name="Barry K."/>
            <person name="Grigoriev I.V."/>
            <person name="Favel A."/>
            <person name="Rosso M.N."/>
            <person name="Martin F."/>
        </authorList>
    </citation>
    <scope>NUCLEOTIDE SEQUENCE [LARGE SCALE GENOMIC DNA]</scope>
    <source>
        <strain evidence="2 3">CIRM-BRFM 2984</strain>
    </source>
</reference>
<evidence type="ECO:0008006" key="4">
    <source>
        <dbReference type="Google" id="ProtNLM"/>
    </source>
</evidence>
<dbReference type="AlphaFoldDB" id="A0AAW0B9Q7"/>
<proteinExistence type="predicted"/>
<gene>
    <name evidence="2" type="ORF">R3P38DRAFT_1117960</name>
</gene>
<keyword evidence="3" id="KW-1185">Reference proteome</keyword>
<evidence type="ECO:0000313" key="3">
    <source>
        <dbReference type="Proteomes" id="UP001362999"/>
    </source>
</evidence>
<organism evidence="2 3">
    <name type="scientific">Favolaschia claudopus</name>
    <dbReference type="NCBI Taxonomy" id="2862362"/>
    <lineage>
        <taxon>Eukaryota</taxon>
        <taxon>Fungi</taxon>
        <taxon>Dikarya</taxon>
        <taxon>Basidiomycota</taxon>
        <taxon>Agaricomycotina</taxon>
        <taxon>Agaricomycetes</taxon>
        <taxon>Agaricomycetidae</taxon>
        <taxon>Agaricales</taxon>
        <taxon>Marasmiineae</taxon>
        <taxon>Mycenaceae</taxon>
        <taxon>Favolaschia</taxon>
    </lineage>
</organism>
<name>A0AAW0B9Q7_9AGAR</name>
<keyword evidence="1" id="KW-0732">Signal</keyword>
<dbReference type="Proteomes" id="UP001362999">
    <property type="component" value="Unassembled WGS sequence"/>
</dbReference>
<evidence type="ECO:0000313" key="2">
    <source>
        <dbReference type="EMBL" id="KAK7022384.1"/>
    </source>
</evidence>
<sequence length="105" mass="12179">MEPSMVLFIRQSALLLLPRVSTTAQAMSRDTDPSIVSARVSEAQAADITFILHMMTIVISFEEVHHSDHTQCRFNYYTMLLDFCLLLRPSLSYPDFEYSTYKYLF</sequence>